<keyword evidence="17" id="KW-1185">Reference proteome</keyword>
<evidence type="ECO:0000256" key="12">
    <source>
        <dbReference type="ARBA" id="ARBA00023012"/>
    </source>
</evidence>
<dbReference type="GO" id="GO:0006355">
    <property type="term" value="P:regulation of DNA-templated transcription"/>
    <property type="evidence" value="ECO:0007669"/>
    <property type="project" value="InterPro"/>
</dbReference>
<evidence type="ECO:0000313" key="17">
    <source>
        <dbReference type="Proteomes" id="UP000030147"/>
    </source>
</evidence>
<evidence type="ECO:0000256" key="1">
    <source>
        <dbReference type="ARBA" id="ARBA00000085"/>
    </source>
</evidence>
<evidence type="ECO:0000259" key="15">
    <source>
        <dbReference type="PROSITE" id="PS50109"/>
    </source>
</evidence>
<dbReference type="InterPro" id="IPR003594">
    <property type="entry name" value="HATPase_dom"/>
</dbReference>
<evidence type="ECO:0000313" key="16">
    <source>
        <dbReference type="EMBL" id="KGP74183.1"/>
    </source>
</evidence>
<dbReference type="InterPro" id="IPR005467">
    <property type="entry name" value="His_kinase_dom"/>
</dbReference>
<accession>A0A0A2TI95</accession>
<dbReference type="Gene3D" id="3.30.450.20">
    <property type="entry name" value="PAS domain"/>
    <property type="match status" value="2"/>
</dbReference>
<dbReference type="SUPFAM" id="SSF55874">
    <property type="entry name" value="ATPase domain of HSP90 chaperone/DNA topoisomerase II/histidine kinase"/>
    <property type="match status" value="1"/>
</dbReference>
<dbReference type="InterPro" id="IPR035965">
    <property type="entry name" value="PAS-like_dom_sf"/>
</dbReference>
<sequence length="534" mass="59516">MNRMPIRWKITILSFGIVLFSIVIGGIILIGNTIDNKEEELGERAMITGRTVANLPGVKNNLTKSKGWKQINPIVERIRTINGSDYIVVLNMNRIRFSHPVEDKLGTISSGKDEGPAFAEHSYTSKGEGELGTAIRAFVPIMNEEQEQIGVVIVGNVIPTLQEVIMGMKNEILLILFLTSVFGVFGSWMLANHLKGQTYHLEPHEIGQLLKERNATFHAMNDGVISIDREGRIALLNEKAQNLLDISASQTGRPIQDVIEDSRLPAVLQNGQPIYNEEIRVKGKVVLSTRVPIFVNEEVIGALAIFQDRTDVTQLAEELTGVKAFVEALRIQNHEHLNKLHTISGLIQLDQKEKALEFVFDITERQEELTRFLVERMNDYSIAGLLLSKVMRGQELGIEVTIDEYSILEDYPPLLDKHDIVLLLGNLIENAFDAFDTTNHKDRFIHISIIQSDLTCTFQVEDNGEGIEDEKVANIFEKRYTTKGKKGSGVGLYLVNNVVHKGKGSIDVISSPGKGSSFVLTFPMYEEEGVSGGE</sequence>
<evidence type="ECO:0000256" key="13">
    <source>
        <dbReference type="ARBA" id="ARBA00023136"/>
    </source>
</evidence>
<evidence type="ECO:0000256" key="6">
    <source>
        <dbReference type="ARBA" id="ARBA00022679"/>
    </source>
</evidence>
<dbReference type="InterPro" id="IPR039506">
    <property type="entry name" value="SPOB_a"/>
</dbReference>
<dbReference type="SUPFAM" id="SSF103190">
    <property type="entry name" value="Sensory domain-like"/>
    <property type="match status" value="1"/>
</dbReference>
<dbReference type="PRINTS" id="PR00344">
    <property type="entry name" value="BCTRLSENSOR"/>
</dbReference>
<feature type="transmembrane region" description="Helical" evidence="14">
    <location>
        <begin position="12"/>
        <end position="34"/>
    </location>
</feature>
<dbReference type="PANTHER" id="PTHR43547:SF10">
    <property type="entry name" value="SENSOR HISTIDINE KINASE DCUS"/>
    <property type="match status" value="1"/>
</dbReference>
<dbReference type="GO" id="GO:0005524">
    <property type="term" value="F:ATP binding"/>
    <property type="evidence" value="ECO:0007669"/>
    <property type="project" value="UniProtKB-KW"/>
</dbReference>
<dbReference type="SMART" id="SM00091">
    <property type="entry name" value="PAS"/>
    <property type="match status" value="1"/>
</dbReference>
<dbReference type="CDD" id="cd00075">
    <property type="entry name" value="HATPase"/>
    <property type="match status" value="1"/>
</dbReference>
<dbReference type="InterPro" id="IPR016120">
    <property type="entry name" value="Sig_transdc_His_kin_SpoOB"/>
</dbReference>
<evidence type="ECO:0000256" key="8">
    <source>
        <dbReference type="ARBA" id="ARBA00022741"/>
    </source>
</evidence>
<dbReference type="Pfam" id="PF00989">
    <property type="entry name" value="PAS"/>
    <property type="match status" value="1"/>
</dbReference>
<comment type="catalytic activity">
    <reaction evidence="1">
        <text>ATP + protein L-histidine = ADP + protein N-phospho-L-histidine.</text>
        <dbReference type="EC" id="2.7.13.3"/>
    </reaction>
</comment>
<dbReference type="Pfam" id="PF02518">
    <property type="entry name" value="HATPase_c"/>
    <property type="match status" value="1"/>
</dbReference>
<dbReference type="SUPFAM" id="SSF55890">
    <property type="entry name" value="Sporulation response regulatory protein Spo0B"/>
    <property type="match status" value="1"/>
</dbReference>
<dbReference type="eggNOG" id="COG3290">
    <property type="taxonomic scope" value="Bacteria"/>
</dbReference>
<dbReference type="SMART" id="SM00387">
    <property type="entry name" value="HATPase_c"/>
    <property type="match status" value="1"/>
</dbReference>
<evidence type="ECO:0000256" key="2">
    <source>
        <dbReference type="ARBA" id="ARBA00004651"/>
    </source>
</evidence>
<feature type="domain" description="Histidine kinase" evidence="15">
    <location>
        <begin position="331"/>
        <end position="526"/>
    </location>
</feature>
<dbReference type="InterPro" id="IPR000014">
    <property type="entry name" value="PAS"/>
</dbReference>
<evidence type="ECO:0000256" key="9">
    <source>
        <dbReference type="ARBA" id="ARBA00022777"/>
    </source>
</evidence>
<keyword evidence="11 14" id="KW-1133">Transmembrane helix</keyword>
<dbReference type="InterPro" id="IPR033463">
    <property type="entry name" value="sCache_3"/>
</dbReference>
<keyword evidence="6" id="KW-0808">Transferase</keyword>
<dbReference type="PROSITE" id="PS50109">
    <property type="entry name" value="HIS_KIN"/>
    <property type="match status" value="1"/>
</dbReference>
<evidence type="ECO:0000256" key="4">
    <source>
        <dbReference type="ARBA" id="ARBA00022475"/>
    </source>
</evidence>
<dbReference type="InterPro" id="IPR029151">
    <property type="entry name" value="Sensor-like_sf"/>
</dbReference>
<dbReference type="Pfam" id="PF14689">
    <property type="entry name" value="SPOB_a"/>
    <property type="match status" value="1"/>
</dbReference>
<name>A0A0A2TI95_9BACI</name>
<keyword evidence="12" id="KW-0902">Two-component regulatory system</keyword>
<keyword evidence="13 14" id="KW-0472">Membrane</keyword>
<dbReference type="InterPro" id="IPR013767">
    <property type="entry name" value="PAS_fold"/>
</dbReference>
<keyword evidence="10" id="KW-0067">ATP-binding</keyword>
<feature type="transmembrane region" description="Helical" evidence="14">
    <location>
        <begin position="172"/>
        <end position="191"/>
    </location>
</feature>
<evidence type="ECO:0000256" key="3">
    <source>
        <dbReference type="ARBA" id="ARBA00012438"/>
    </source>
</evidence>
<keyword evidence="8" id="KW-0547">Nucleotide-binding</keyword>
<dbReference type="PANTHER" id="PTHR43547">
    <property type="entry name" value="TWO-COMPONENT HISTIDINE KINASE"/>
    <property type="match status" value="1"/>
</dbReference>
<dbReference type="CDD" id="cd00130">
    <property type="entry name" value="PAS"/>
    <property type="match status" value="1"/>
</dbReference>
<dbReference type="GO" id="GO:0000155">
    <property type="term" value="F:phosphorelay sensor kinase activity"/>
    <property type="evidence" value="ECO:0007669"/>
    <property type="project" value="InterPro"/>
</dbReference>
<evidence type="ECO:0000256" key="14">
    <source>
        <dbReference type="SAM" id="Phobius"/>
    </source>
</evidence>
<gene>
    <name evidence="16" type="ORF">N782_09025</name>
</gene>
<dbReference type="STRING" id="1385514.N782_09025"/>
<keyword evidence="4" id="KW-1003">Cell membrane</keyword>
<comment type="caution">
    <text evidence="16">The sequence shown here is derived from an EMBL/GenBank/DDBJ whole genome shotgun (WGS) entry which is preliminary data.</text>
</comment>
<dbReference type="GO" id="GO:0005886">
    <property type="term" value="C:plasma membrane"/>
    <property type="evidence" value="ECO:0007669"/>
    <property type="project" value="UniProtKB-SubCell"/>
</dbReference>
<dbReference type="Gene3D" id="3.30.565.10">
    <property type="entry name" value="Histidine kinase-like ATPase, C-terminal domain"/>
    <property type="match status" value="1"/>
</dbReference>
<dbReference type="InterPro" id="IPR004358">
    <property type="entry name" value="Sig_transdc_His_kin-like_C"/>
</dbReference>
<organism evidence="16 17">
    <name type="scientific">Pontibacillus yanchengensis Y32</name>
    <dbReference type="NCBI Taxonomy" id="1385514"/>
    <lineage>
        <taxon>Bacteria</taxon>
        <taxon>Bacillati</taxon>
        <taxon>Bacillota</taxon>
        <taxon>Bacilli</taxon>
        <taxon>Bacillales</taxon>
        <taxon>Bacillaceae</taxon>
        <taxon>Pontibacillus</taxon>
    </lineage>
</organism>
<keyword evidence="7 14" id="KW-0812">Transmembrane</keyword>
<evidence type="ECO:0000256" key="10">
    <source>
        <dbReference type="ARBA" id="ARBA00022840"/>
    </source>
</evidence>
<evidence type="ECO:0000256" key="7">
    <source>
        <dbReference type="ARBA" id="ARBA00022692"/>
    </source>
</evidence>
<evidence type="ECO:0000256" key="5">
    <source>
        <dbReference type="ARBA" id="ARBA00022553"/>
    </source>
</evidence>
<dbReference type="AlphaFoldDB" id="A0A0A2TI95"/>
<dbReference type="Gene3D" id="1.10.287.130">
    <property type="match status" value="1"/>
</dbReference>
<dbReference type="InterPro" id="IPR036890">
    <property type="entry name" value="HATPase_C_sf"/>
</dbReference>
<dbReference type="Proteomes" id="UP000030147">
    <property type="component" value="Unassembled WGS sequence"/>
</dbReference>
<reference evidence="16 17" key="1">
    <citation type="journal article" date="2015" name="Stand. Genomic Sci.">
        <title>High quality draft genome sequence of the moderately halophilic bacterium Pontibacillus yanchengensis Y32(T) and comparison among Pontibacillus genomes.</title>
        <authorList>
            <person name="Huang J."/>
            <person name="Qiao Z.X."/>
            <person name="Tang J.W."/>
            <person name="Wang G."/>
        </authorList>
    </citation>
    <scope>NUCLEOTIDE SEQUENCE [LARGE SCALE GENOMIC DNA]</scope>
    <source>
        <strain evidence="16 17">Y32</strain>
    </source>
</reference>
<comment type="subcellular location">
    <subcellularLocation>
        <location evidence="2">Cell membrane</location>
        <topology evidence="2">Multi-pass membrane protein</topology>
    </subcellularLocation>
</comment>
<protein>
    <recommendedName>
        <fullName evidence="3">histidine kinase</fullName>
        <ecNumber evidence="3">2.7.13.3</ecNumber>
    </recommendedName>
</protein>
<keyword evidence="5" id="KW-0597">Phosphoprotein</keyword>
<evidence type="ECO:0000256" key="11">
    <source>
        <dbReference type="ARBA" id="ARBA00022989"/>
    </source>
</evidence>
<proteinExistence type="predicted"/>
<dbReference type="EC" id="2.7.13.3" evidence="3"/>
<dbReference type="EMBL" id="AVBF01000004">
    <property type="protein sequence ID" value="KGP74183.1"/>
    <property type="molecule type" value="Genomic_DNA"/>
</dbReference>
<dbReference type="SUPFAM" id="SSF55785">
    <property type="entry name" value="PYP-like sensor domain (PAS domain)"/>
    <property type="match status" value="1"/>
</dbReference>
<dbReference type="Pfam" id="PF17203">
    <property type="entry name" value="sCache_3_2"/>
    <property type="match status" value="1"/>
</dbReference>
<keyword evidence="9 16" id="KW-0418">Kinase</keyword>